<keyword evidence="2" id="KW-0597">Phosphoprotein</keyword>
<dbReference type="PANTHER" id="PTHR10972:SF205">
    <property type="entry name" value="OXYSTEROL-BINDING PROTEIN 1"/>
    <property type="match status" value="1"/>
</dbReference>
<dbReference type="SUPFAM" id="SSF144000">
    <property type="entry name" value="Oxysterol-binding protein-like"/>
    <property type="match status" value="1"/>
</dbReference>
<dbReference type="InterPro" id="IPR000648">
    <property type="entry name" value="Oxysterol-bd"/>
</dbReference>
<feature type="compositionally biased region" description="Polar residues" evidence="3">
    <location>
        <begin position="114"/>
        <end position="134"/>
    </location>
</feature>
<evidence type="ECO:0000256" key="3">
    <source>
        <dbReference type="SAM" id="MobiDB-lite"/>
    </source>
</evidence>
<evidence type="ECO:0000313" key="5">
    <source>
        <dbReference type="Proteomes" id="UP001497392"/>
    </source>
</evidence>
<evidence type="ECO:0000256" key="2">
    <source>
        <dbReference type="ARBA" id="ARBA00022553"/>
    </source>
</evidence>
<gene>
    <name evidence="4" type="primary">g9943</name>
    <name evidence="4" type="ORF">VP750_LOCUS8951</name>
</gene>
<proteinExistence type="inferred from homology"/>
<reference evidence="4 5" key="1">
    <citation type="submission" date="2024-06" db="EMBL/GenBank/DDBJ databases">
        <authorList>
            <person name="Kraege A."/>
            <person name="Thomma B."/>
        </authorList>
    </citation>
    <scope>NUCLEOTIDE SEQUENCE [LARGE SCALE GENOMIC DNA]</scope>
</reference>
<dbReference type="Gene3D" id="3.30.70.3490">
    <property type="match status" value="1"/>
</dbReference>
<dbReference type="Proteomes" id="UP001497392">
    <property type="component" value="Unassembled WGS sequence"/>
</dbReference>
<comment type="caution">
    <text evidence="4">The sequence shown here is derived from an EMBL/GenBank/DDBJ whole genome shotgun (WGS) entry which is preliminary data.</text>
</comment>
<dbReference type="Pfam" id="PF01237">
    <property type="entry name" value="Oxysterol_BP"/>
    <property type="match status" value="1"/>
</dbReference>
<sequence>MAKKGSRGGLCACFRPKVAEADSGEATLQKSASALRQEKEDSANGDGPARLTVGIPQRTQSDELDEFGSPASSYVTCFSEQDTHDINDSIRSVSQRSLGVPTPRHSVDEHTASAAANRTVSQGSSPLTHPSSSGPAAKAELEAAYRQQLDSLTPQLEAAGLIPEWLKRFSPDEAPKQRRTAFPKPKQKLPTINIFNIIKDWIGKDLHKLSLPTHINEPLTDLQRRAEAFEASELLDVAALAPAQSLERLLHVTAFAISMYNTIKRVQKPFKNLEQSTYELIHLEKGLRCVGEKLRHIPMVHVMHCDGRGWQFSGNDEFYMHLRGNYALIRPVGELYVRFHDGDEYVWSTATTYVNNLLVGARNIDHRGQFHVVNLATDDSFQCSIKEPFFGKSRHEVHGHLERQGKRVDGITISGCWDGQLVAGYADGTRKLLWKANPSYLPNAMFPLSKWALLLNELTPEMRAKLPPTDDRLRPDMRLFEHGYFQEANDEKMRLEEKQRQERAATQAAGKPWQANWFEQVPEGRRGYETWRYKGGYWEARETGNWAGIREIYGDGPKGFTAPKLLY</sequence>
<dbReference type="PANTHER" id="PTHR10972">
    <property type="entry name" value="OXYSTEROL-BINDING PROTEIN-RELATED"/>
    <property type="match status" value="1"/>
</dbReference>
<protein>
    <submittedName>
        <fullName evidence="4">G9943 protein</fullName>
    </submittedName>
</protein>
<name>A0ABP1G491_9CHLO</name>
<dbReference type="Gene3D" id="2.40.160.120">
    <property type="match status" value="1"/>
</dbReference>
<dbReference type="EMBL" id="CAXHTA020000017">
    <property type="protein sequence ID" value="CAL5227045.1"/>
    <property type="molecule type" value="Genomic_DNA"/>
</dbReference>
<comment type="similarity">
    <text evidence="1">Belongs to the OSBP family.</text>
</comment>
<dbReference type="InterPro" id="IPR037239">
    <property type="entry name" value="OSBP_sf"/>
</dbReference>
<evidence type="ECO:0000313" key="4">
    <source>
        <dbReference type="EMBL" id="CAL5227045.1"/>
    </source>
</evidence>
<keyword evidence="5" id="KW-1185">Reference proteome</keyword>
<accession>A0ABP1G491</accession>
<evidence type="ECO:0000256" key="1">
    <source>
        <dbReference type="ARBA" id="ARBA00008842"/>
    </source>
</evidence>
<organism evidence="4 5">
    <name type="scientific">Coccomyxa viridis</name>
    <dbReference type="NCBI Taxonomy" id="1274662"/>
    <lineage>
        <taxon>Eukaryota</taxon>
        <taxon>Viridiplantae</taxon>
        <taxon>Chlorophyta</taxon>
        <taxon>core chlorophytes</taxon>
        <taxon>Trebouxiophyceae</taxon>
        <taxon>Trebouxiophyceae incertae sedis</taxon>
        <taxon>Coccomyxaceae</taxon>
        <taxon>Coccomyxa</taxon>
    </lineage>
</organism>
<feature type="region of interest" description="Disordered" evidence="3">
    <location>
        <begin position="94"/>
        <end position="138"/>
    </location>
</feature>
<feature type="region of interest" description="Disordered" evidence="3">
    <location>
        <begin position="22"/>
        <end position="72"/>
    </location>
</feature>